<feature type="chain" id="PRO_5043636400" evidence="1">
    <location>
        <begin position="31"/>
        <end position="213"/>
    </location>
</feature>
<gene>
    <name evidence="2" type="ORF">R5R33_12740</name>
</gene>
<name>A0AAU0MWN7_9GAMM</name>
<dbReference type="Proteomes" id="UP001302477">
    <property type="component" value="Chromosome"/>
</dbReference>
<sequence length="213" mass="22953">MFRKIMQCRKTAATLAAALLVMLSVPMANATKLKSQNLTQLIQEAESIVAGTVTKVSDGIDAAGVPFTEVTIAIGSVAKGKVKQGEDYTFRQFGLLSPRKSANGHQMLAIAPDGFPRWNQDEYVVAFMYKKASRTGLQTTAGMAQGKLNMINGMLVNQFNNAGLFDGVEINQQLLSTEQQNMITSPGAVDATAFMELVGRAVAEDWIGKGEMK</sequence>
<dbReference type="RefSeq" id="WP_318953081.1">
    <property type="nucleotide sequence ID" value="NZ_CP137555.1"/>
</dbReference>
<dbReference type="AlphaFoldDB" id="A0AAU0MWN7"/>
<dbReference type="KEGG" id="mpaf:R5R33_12740"/>
<feature type="signal peptide" evidence="1">
    <location>
        <begin position="1"/>
        <end position="30"/>
    </location>
</feature>
<evidence type="ECO:0000256" key="1">
    <source>
        <dbReference type="SAM" id="SignalP"/>
    </source>
</evidence>
<dbReference type="EMBL" id="CP137555">
    <property type="protein sequence ID" value="WOX04604.1"/>
    <property type="molecule type" value="Genomic_DNA"/>
</dbReference>
<keyword evidence="3" id="KW-1185">Reference proteome</keyword>
<keyword evidence="1" id="KW-0732">Signal</keyword>
<accession>A0AAU0MWN7</accession>
<protein>
    <submittedName>
        <fullName evidence="2">Uncharacterized protein</fullName>
    </submittedName>
</protein>
<evidence type="ECO:0000313" key="2">
    <source>
        <dbReference type="EMBL" id="WOX04604.1"/>
    </source>
</evidence>
<evidence type="ECO:0000313" key="3">
    <source>
        <dbReference type="Proteomes" id="UP001302477"/>
    </source>
</evidence>
<organism evidence="2 3">
    <name type="scientific">Microbulbifer pacificus</name>
    <dbReference type="NCBI Taxonomy" id="407164"/>
    <lineage>
        <taxon>Bacteria</taxon>
        <taxon>Pseudomonadati</taxon>
        <taxon>Pseudomonadota</taxon>
        <taxon>Gammaproteobacteria</taxon>
        <taxon>Cellvibrionales</taxon>
        <taxon>Microbulbiferaceae</taxon>
        <taxon>Microbulbifer</taxon>
    </lineage>
</organism>
<proteinExistence type="predicted"/>
<reference evidence="2 3" key="1">
    <citation type="submission" date="2023-10" db="EMBL/GenBank/DDBJ databases">
        <title>Description of Microbulbifer bruguierae sp. nov., isolated from the sediments of mangrove plant Bruguiera sexangula and comparative genomic analyses of the genus Microbulbifer.</title>
        <authorList>
            <person name="Long M."/>
        </authorList>
    </citation>
    <scope>NUCLEOTIDE SEQUENCE [LARGE SCALE GENOMIC DNA]</scope>
    <source>
        <strain evidence="2 3">SPO729</strain>
    </source>
</reference>